<sequence length="461" mass="52428">MLHFSAEILSNEFEVLENIFTNKSLIVIMMRKKQWNDLRKILTRNGPFVQSGFNENQIGIDVLKNARILIVGAGGLGCEMLKDLAMMGFQDIHIIDCDTIEISNLNRQFLFRNKDLGRSKAEVAAEFINNRIRECNVTAHFCRIEEKSSDFYSQFNIVLSGLDSISPRRWLNSTLFNLLEPSNDSEEMCNIIPMVDGGTEGFKGNLRVIIPSYNNPCIECTLDLYPPQITYPLCTLTQRPRLPEHCIEYVKLVQWSRDKPFGEIELDCDDPVHLQWIYERALDRANEYGIEGVTYRLTQGVVKHIIPAVASTNATIAAACVTEVFKLMTASAPLLNNYLVLNNSDGIYTYTYSAEKQKNCPVCGCLTQTILISKNTKLSELIELLQRDYQLSTKFSLTTIMSDGLSSTLYMSCLHEQTEKNLSQTLQELNIINKQHILVADNLDEDRSGANRIKRFVLEFT</sequence>
<dbReference type="GO" id="GO:0019781">
    <property type="term" value="F:NEDD8 activating enzyme activity"/>
    <property type="evidence" value="ECO:0007669"/>
    <property type="project" value="UniProtKB-UniRule"/>
</dbReference>
<evidence type="ECO:0000313" key="12">
    <source>
        <dbReference type="EMBL" id="KAF7494065.1"/>
    </source>
</evidence>
<evidence type="ECO:0000256" key="1">
    <source>
        <dbReference type="ARBA" id="ARBA00005032"/>
    </source>
</evidence>
<keyword evidence="6 10" id="KW-0833">Ubl conjugation pathway</keyword>
<dbReference type="PANTHER" id="PTHR10953:SF6">
    <property type="entry name" value="NEDD8-ACTIVATING ENZYME E1 CATALYTIC SUBUNIT"/>
    <property type="match status" value="1"/>
</dbReference>
<evidence type="ECO:0000256" key="3">
    <source>
        <dbReference type="ARBA" id="ARBA00015203"/>
    </source>
</evidence>
<reference evidence="14" key="1">
    <citation type="journal article" date="2020" name="PLoS Negl. Trop. Dis.">
        <title>High-quality nuclear genome for Sarcoptes scabiei-A critical resource for a neglected parasite.</title>
        <authorList>
            <person name="Korhonen P.K."/>
            <person name="Gasser R.B."/>
            <person name="Ma G."/>
            <person name="Wang T."/>
            <person name="Stroehlein A.J."/>
            <person name="Young N.D."/>
            <person name="Ang C.S."/>
            <person name="Fernando D.D."/>
            <person name="Lu H.C."/>
            <person name="Taylor S."/>
            <person name="Reynolds S.L."/>
            <person name="Mofiz E."/>
            <person name="Najaraj S.H."/>
            <person name="Gowda H."/>
            <person name="Madugundu A."/>
            <person name="Renuse S."/>
            <person name="Holt D."/>
            <person name="Pandey A."/>
            <person name="Papenfuss A.T."/>
            <person name="Fischer K."/>
        </authorList>
    </citation>
    <scope>NUCLEOTIDE SEQUENCE [LARGE SCALE GENOMIC DNA]</scope>
</reference>
<dbReference type="OrthoDB" id="5977743at2759"/>
<evidence type="ECO:0000256" key="7">
    <source>
        <dbReference type="ARBA" id="ARBA00022840"/>
    </source>
</evidence>
<evidence type="ECO:0000256" key="2">
    <source>
        <dbReference type="ARBA" id="ARBA00006310"/>
    </source>
</evidence>
<evidence type="ECO:0000313" key="14">
    <source>
        <dbReference type="Proteomes" id="UP000070412"/>
    </source>
</evidence>
<evidence type="ECO:0000256" key="5">
    <source>
        <dbReference type="ARBA" id="ARBA00022741"/>
    </source>
</evidence>
<evidence type="ECO:0000256" key="9">
    <source>
        <dbReference type="ARBA" id="ARBA00024626"/>
    </source>
</evidence>
<evidence type="ECO:0000259" key="11">
    <source>
        <dbReference type="SMART" id="SM01181"/>
    </source>
</evidence>
<dbReference type="UniPathway" id="UPA00885"/>
<dbReference type="Pfam" id="PF00899">
    <property type="entry name" value="ThiF"/>
    <property type="match status" value="1"/>
</dbReference>
<dbReference type="InterPro" id="IPR030468">
    <property type="entry name" value="Uba3_N"/>
</dbReference>
<comment type="function">
    <text evidence="10">Catalytic subunit of the dimeric E1 enzyme, which activates NEDD8.</text>
</comment>
<gene>
    <name evidence="12" type="ORF">SSS_1012</name>
</gene>
<name>A0A834RBY5_SARSC</name>
<dbReference type="Proteomes" id="UP000070412">
    <property type="component" value="Unassembled WGS sequence"/>
</dbReference>
<dbReference type="EMBL" id="WVUK01000054">
    <property type="protein sequence ID" value="KAF7494065.1"/>
    <property type="molecule type" value="Genomic_DNA"/>
</dbReference>
<comment type="similarity">
    <text evidence="2 10">Belongs to the ubiquitin-activating E1 family. UBA3 subfamily.</text>
</comment>
<dbReference type="InterPro" id="IPR045886">
    <property type="entry name" value="ThiF/MoeB/HesA"/>
</dbReference>
<dbReference type="Gene3D" id="3.10.290.20">
    <property type="entry name" value="Ubiquitin-like 2 activating enzyme e1b. Chain: B, domain 3"/>
    <property type="match status" value="1"/>
</dbReference>
<dbReference type="Gene3D" id="3.40.50.720">
    <property type="entry name" value="NAD(P)-binding Rossmann-like Domain"/>
    <property type="match status" value="1"/>
</dbReference>
<keyword evidence="5 10" id="KW-0547">Nucleotide-binding</keyword>
<dbReference type="InterPro" id="IPR000594">
    <property type="entry name" value="ThiF_NAD_FAD-bd"/>
</dbReference>
<keyword evidence="4 10" id="KW-0436">Ligase</keyword>
<keyword evidence="14" id="KW-1185">Reference proteome</keyword>
<evidence type="ECO:0000256" key="4">
    <source>
        <dbReference type="ARBA" id="ARBA00022598"/>
    </source>
</evidence>
<dbReference type="PANTHER" id="PTHR10953">
    <property type="entry name" value="UBIQUITIN-ACTIVATING ENZYME E1"/>
    <property type="match status" value="1"/>
</dbReference>
<comment type="catalytic activity">
    <reaction evidence="9 10">
        <text>ATP + [NEDD8 protein] + [E1 NEDD8-activating enzyme]-L-cysteine = AMP + diphosphate + [E1 NEDD8-activating enzyme]-S-[NEDD8 protein]-yl-L-cysteine.</text>
        <dbReference type="EC" id="6.2.1.64"/>
    </reaction>
</comment>
<dbReference type="AlphaFoldDB" id="A0A834RBY5"/>
<dbReference type="InterPro" id="IPR035985">
    <property type="entry name" value="Ubiquitin-activating_enz"/>
</dbReference>
<feature type="domain" description="E2 binding" evidence="11">
    <location>
        <begin position="370"/>
        <end position="457"/>
    </location>
</feature>
<dbReference type="Gene3D" id="1.10.10.520">
    <property type="entry name" value="Ubiquitin activating enzymes (Uba3). Chain: B, domain 2"/>
    <property type="match status" value="1"/>
</dbReference>
<reference evidence="12" key="2">
    <citation type="submission" date="2020-01" db="EMBL/GenBank/DDBJ databases">
        <authorList>
            <person name="Korhonen P.K.K."/>
            <person name="Guangxu M.G."/>
            <person name="Wang T.W."/>
            <person name="Stroehlein A.J.S."/>
            <person name="Young N.D."/>
            <person name="Ang C.-S.A."/>
            <person name="Fernando D.W.F."/>
            <person name="Lu H.L."/>
            <person name="Taylor S.T."/>
            <person name="Ehtesham M.E.M."/>
            <person name="Najaraj S.H.N."/>
            <person name="Harsha G.H.G."/>
            <person name="Madugundu A.M."/>
            <person name="Renuse S.R."/>
            <person name="Holt D.H."/>
            <person name="Pandey A.P."/>
            <person name="Papenfuss A.P."/>
            <person name="Gasser R.B.G."/>
            <person name="Fischer K.F."/>
        </authorList>
    </citation>
    <scope>NUCLEOTIDE SEQUENCE</scope>
    <source>
        <strain evidence="12">SSS_KF_BRIS2020</strain>
    </source>
</reference>
<dbReference type="GO" id="GO:0045116">
    <property type="term" value="P:protein neddylation"/>
    <property type="evidence" value="ECO:0007669"/>
    <property type="project" value="UniProtKB-UniRule"/>
</dbReference>
<dbReference type="CDD" id="cd01488">
    <property type="entry name" value="Uba3_RUB"/>
    <property type="match status" value="1"/>
</dbReference>
<comment type="pathway">
    <text evidence="1 10">Protein modification; protein neddylation.</text>
</comment>
<accession>A0A834RBY5</accession>
<dbReference type="GO" id="GO:0005524">
    <property type="term" value="F:ATP binding"/>
    <property type="evidence" value="ECO:0007669"/>
    <property type="project" value="UniProtKB-UniRule"/>
</dbReference>
<protein>
    <recommendedName>
        <fullName evidence="3 10">NEDD8-activating enzyme E1 catalytic subunit</fullName>
        <ecNumber evidence="8 10">6.2.1.64</ecNumber>
    </recommendedName>
</protein>
<dbReference type="InterPro" id="IPR014929">
    <property type="entry name" value="E2-binding"/>
</dbReference>
<reference evidence="13" key="3">
    <citation type="submission" date="2022-06" db="UniProtKB">
        <authorList>
            <consortium name="EnsemblMetazoa"/>
        </authorList>
    </citation>
    <scope>IDENTIFICATION</scope>
</reference>
<dbReference type="EnsemblMetazoa" id="SSS_1012s_mrna">
    <property type="protein sequence ID" value="KAF7494065.1"/>
    <property type="gene ID" value="SSS_1012"/>
</dbReference>
<dbReference type="GO" id="GO:0005737">
    <property type="term" value="C:cytoplasm"/>
    <property type="evidence" value="ECO:0007669"/>
    <property type="project" value="TreeGrafter"/>
</dbReference>
<keyword evidence="7 10" id="KW-0067">ATP-binding</keyword>
<proteinExistence type="inferred from homology"/>
<evidence type="ECO:0000256" key="6">
    <source>
        <dbReference type="ARBA" id="ARBA00022786"/>
    </source>
</evidence>
<organism evidence="12">
    <name type="scientific">Sarcoptes scabiei</name>
    <name type="common">Itch mite</name>
    <name type="synonym">Acarus scabiei</name>
    <dbReference type="NCBI Taxonomy" id="52283"/>
    <lineage>
        <taxon>Eukaryota</taxon>
        <taxon>Metazoa</taxon>
        <taxon>Ecdysozoa</taxon>
        <taxon>Arthropoda</taxon>
        <taxon>Chelicerata</taxon>
        <taxon>Arachnida</taxon>
        <taxon>Acari</taxon>
        <taxon>Acariformes</taxon>
        <taxon>Sarcoptiformes</taxon>
        <taxon>Astigmata</taxon>
        <taxon>Psoroptidia</taxon>
        <taxon>Sarcoptoidea</taxon>
        <taxon>Sarcoptidae</taxon>
        <taxon>Sarcoptinae</taxon>
        <taxon>Sarcoptes</taxon>
    </lineage>
</organism>
<dbReference type="SUPFAM" id="SSF69572">
    <property type="entry name" value="Activating enzymes of the ubiquitin-like proteins"/>
    <property type="match status" value="1"/>
</dbReference>
<dbReference type="EC" id="6.2.1.64" evidence="8 10"/>
<dbReference type="FunFam" id="1.10.10.520:FF:000001">
    <property type="entry name" value="NEDD8-activating enzyme E1 catalytic subunit"/>
    <property type="match status" value="1"/>
</dbReference>
<dbReference type="GO" id="GO:0005634">
    <property type="term" value="C:nucleus"/>
    <property type="evidence" value="ECO:0007669"/>
    <property type="project" value="TreeGrafter"/>
</dbReference>
<dbReference type="InterPro" id="IPR023318">
    <property type="entry name" value="Ub_act_enz_dom_a_sf"/>
</dbReference>
<evidence type="ECO:0000256" key="8">
    <source>
        <dbReference type="ARBA" id="ARBA00023624"/>
    </source>
</evidence>
<dbReference type="SMART" id="SM01181">
    <property type="entry name" value="E2_bind"/>
    <property type="match status" value="1"/>
</dbReference>
<evidence type="ECO:0000256" key="10">
    <source>
        <dbReference type="RuleBase" id="RU368009"/>
    </source>
</evidence>
<evidence type="ECO:0000313" key="13">
    <source>
        <dbReference type="EnsemblMetazoa" id="KAF7494065.1"/>
    </source>
</evidence>